<dbReference type="RefSeq" id="XP_056042430.1">
    <property type="nucleotide sequence ID" value="XM_056184584.1"/>
</dbReference>
<evidence type="ECO:0000313" key="2">
    <source>
        <dbReference type="Proteomes" id="UP001217417"/>
    </source>
</evidence>
<sequence>MWDVKRRGQVVNKYGLYVDGEDLVDYEQSSLSDVNGGYIVEGVQEVGDVDIERDSDLIAVKER</sequence>
<dbReference type="GeneID" id="80879750"/>
<accession>A0AAD7VSC4</accession>
<keyword evidence="2" id="KW-1185">Reference proteome</keyword>
<dbReference type="AlphaFoldDB" id="A0AAD7VSC4"/>
<comment type="caution">
    <text evidence="1">The sequence shown here is derived from an EMBL/GenBank/DDBJ whole genome shotgun (WGS) entry which is preliminary data.</text>
</comment>
<name>A0AAD7VSC4_9ASCO</name>
<dbReference type="Proteomes" id="UP001217417">
    <property type="component" value="Unassembled WGS sequence"/>
</dbReference>
<dbReference type="EMBL" id="JARPMG010000008">
    <property type="protein sequence ID" value="KAJ8098980.1"/>
    <property type="molecule type" value="Genomic_DNA"/>
</dbReference>
<proteinExistence type="predicted"/>
<protein>
    <submittedName>
        <fullName evidence="1">Uncharacterized protein</fullName>
    </submittedName>
</protein>
<gene>
    <name evidence="1" type="ORF">POJ06DRAFT_145187</name>
</gene>
<reference evidence="1" key="1">
    <citation type="submission" date="2023-03" db="EMBL/GenBank/DDBJ databases">
        <title>Near-Complete genome sequence of Lipomyces tetrasporous NRRL Y-64009, an oleaginous yeast capable of growing on lignocellulosic hydrolysates.</title>
        <authorList>
            <consortium name="Lawrence Berkeley National Laboratory"/>
            <person name="Jagtap S.S."/>
            <person name="Liu J.-J."/>
            <person name="Walukiewicz H.E."/>
            <person name="Pangilinan J."/>
            <person name="Lipzen A."/>
            <person name="Ahrendt S."/>
            <person name="Koriabine M."/>
            <person name="Cobaugh K."/>
            <person name="Salamov A."/>
            <person name="Yoshinaga Y."/>
            <person name="Ng V."/>
            <person name="Daum C."/>
            <person name="Grigoriev I.V."/>
            <person name="Slininger P.J."/>
            <person name="Dien B.S."/>
            <person name="Jin Y.-S."/>
            <person name="Rao C.V."/>
        </authorList>
    </citation>
    <scope>NUCLEOTIDE SEQUENCE</scope>
    <source>
        <strain evidence="1">NRRL Y-64009</strain>
    </source>
</reference>
<organism evidence="1 2">
    <name type="scientific">Lipomyces tetrasporus</name>
    <dbReference type="NCBI Taxonomy" id="54092"/>
    <lineage>
        <taxon>Eukaryota</taxon>
        <taxon>Fungi</taxon>
        <taxon>Dikarya</taxon>
        <taxon>Ascomycota</taxon>
        <taxon>Saccharomycotina</taxon>
        <taxon>Lipomycetes</taxon>
        <taxon>Lipomycetales</taxon>
        <taxon>Lipomycetaceae</taxon>
        <taxon>Lipomyces</taxon>
    </lineage>
</organism>
<evidence type="ECO:0000313" key="1">
    <source>
        <dbReference type="EMBL" id="KAJ8098980.1"/>
    </source>
</evidence>